<feature type="chain" id="PRO_5030159588" description="Haem-binding uptake Tiki superfamily ChaN domain-containing protein" evidence="1">
    <location>
        <begin position="25"/>
        <end position="380"/>
    </location>
</feature>
<dbReference type="SUPFAM" id="SSF159501">
    <property type="entry name" value="EreA/ChaN-like"/>
    <property type="match status" value="1"/>
</dbReference>
<dbReference type="Pfam" id="PF04187">
    <property type="entry name" value="Cofac_haem_bdg"/>
    <property type="match status" value="1"/>
</dbReference>
<reference evidence="3" key="1">
    <citation type="submission" date="2021-01" db="EMBL/GenBank/DDBJ databases">
        <authorList>
            <person name="Corre E."/>
            <person name="Pelletier E."/>
            <person name="Niang G."/>
            <person name="Scheremetjew M."/>
            <person name="Finn R."/>
            <person name="Kale V."/>
            <person name="Holt S."/>
            <person name="Cochrane G."/>
            <person name="Meng A."/>
            <person name="Brown T."/>
            <person name="Cohen L."/>
        </authorList>
    </citation>
    <scope>NUCLEOTIDE SEQUENCE</scope>
    <source>
        <strain evidence="3">CCMP3107</strain>
    </source>
</reference>
<accession>A0A6S9I595</accession>
<keyword evidence="1" id="KW-0732">Signal</keyword>
<gene>
    <name evidence="3" type="ORF">HAKA00212_LOCUS24330</name>
</gene>
<feature type="signal peptide" evidence="1">
    <location>
        <begin position="1"/>
        <end position="24"/>
    </location>
</feature>
<dbReference type="EMBL" id="HBIU01055451">
    <property type="protein sequence ID" value="CAE0648486.1"/>
    <property type="molecule type" value="Transcribed_RNA"/>
</dbReference>
<dbReference type="InterPro" id="IPR007314">
    <property type="entry name" value="Cofac_haem-bd_dom"/>
</dbReference>
<name>A0A6S9I595_HETAK</name>
<evidence type="ECO:0000313" key="3">
    <source>
        <dbReference type="EMBL" id="CAE0648486.1"/>
    </source>
</evidence>
<sequence>MISLADRRHAPLILVLLGLGLSLGFEFHRQKPLIWTPENSRRDFLAGVVAGTSVLGFSTAANADPRNGYYELANARLYDTARRSYLPADPALQRALPDRLAGVRCVVVGEAHTHPLHHRLELQVVEALHALADPETAPLAVGLEMFYRQHQAALDRYVFRGGTLGQLRRETDWDRTWGFSFAAYSKIFRYAQLNGIRLVGLNAPGALVSLVGKSGIDGLPPQLKELLPEMDLNNKQHKDRFMNKMQSLAALHGGGRTMSEGRLARMYEAQTLWDEYMAESVDRYLRGPGGASAGRLVVLAGVNHVEARDGIPDRVTRRAGGGAAPAFTVVPQDVDWGADGLPAVAAPPGPAFGDWVYYTEKQIEDAQWEQQEEQPRRRPA</sequence>
<organism evidence="3">
    <name type="scientific">Heterosigma akashiwo</name>
    <name type="common">Chromophytic alga</name>
    <name type="synonym">Heterosigma carterae</name>
    <dbReference type="NCBI Taxonomy" id="2829"/>
    <lineage>
        <taxon>Eukaryota</taxon>
        <taxon>Sar</taxon>
        <taxon>Stramenopiles</taxon>
        <taxon>Ochrophyta</taxon>
        <taxon>Raphidophyceae</taxon>
        <taxon>Chattonellales</taxon>
        <taxon>Chattonellaceae</taxon>
        <taxon>Heterosigma</taxon>
    </lineage>
</organism>
<evidence type="ECO:0000256" key="1">
    <source>
        <dbReference type="SAM" id="SignalP"/>
    </source>
</evidence>
<dbReference type="CDD" id="cd14727">
    <property type="entry name" value="ChanN-like"/>
    <property type="match status" value="1"/>
</dbReference>
<evidence type="ECO:0000259" key="2">
    <source>
        <dbReference type="Pfam" id="PF04187"/>
    </source>
</evidence>
<feature type="domain" description="Haem-binding uptake Tiki superfamily ChaN" evidence="2">
    <location>
        <begin position="98"/>
        <end position="315"/>
    </location>
</feature>
<proteinExistence type="predicted"/>
<protein>
    <recommendedName>
        <fullName evidence="2">Haem-binding uptake Tiki superfamily ChaN domain-containing protein</fullName>
    </recommendedName>
</protein>
<dbReference type="Gene3D" id="3.40.50.11550">
    <property type="match status" value="1"/>
</dbReference>
<dbReference type="AlphaFoldDB" id="A0A6S9I595"/>